<feature type="compositionally biased region" description="Basic and acidic residues" evidence="1">
    <location>
        <begin position="95"/>
        <end position="105"/>
    </location>
</feature>
<protein>
    <recommendedName>
        <fullName evidence="4">DUF5132 domain-containing protein</fullName>
    </recommendedName>
</protein>
<dbReference type="InterPro" id="IPR033456">
    <property type="entry name" value="DUF5132"/>
</dbReference>
<accession>A0ABN3EZ55</accession>
<dbReference type="RefSeq" id="WP_344641049.1">
    <property type="nucleotide sequence ID" value="NZ_BAAATR010000060.1"/>
</dbReference>
<sequence>MPPVVPSFLVGLIIAPLAKRLVKPLVRGVVKTSVGLAMEVKKAAHEAGENIHDLAAEVAAEAMAAQIAAGDVGARSGDGQRAAGTAAPNDEKDEPADRAEGEARTPKIRATAGAGKAH</sequence>
<proteinExistence type="predicted"/>
<evidence type="ECO:0008006" key="4">
    <source>
        <dbReference type="Google" id="ProtNLM"/>
    </source>
</evidence>
<evidence type="ECO:0000313" key="3">
    <source>
        <dbReference type="Proteomes" id="UP001500305"/>
    </source>
</evidence>
<evidence type="ECO:0000256" key="1">
    <source>
        <dbReference type="SAM" id="MobiDB-lite"/>
    </source>
</evidence>
<evidence type="ECO:0000313" key="2">
    <source>
        <dbReference type="EMBL" id="GAA2278077.1"/>
    </source>
</evidence>
<dbReference type="Pfam" id="PF17195">
    <property type="entry name" value="DUF5132"/>
    <property type="match status" value="1"/>
</dbReference>
<organism evidence="2 3">
    <name type="scientific">Kitasatospora cystarginea</name>
    <dbReference type="NCBI Taxonomy" id="58350"/>
    <lineage>
        <taxon>Bacteria</taxon>
        <taxon>Bacillati</taxon>
        <taxon>Actinomycetota</taxon>
        <taxon>Actinomycetes</taxon>
        <taxon>Kitasatosporales</taxon>
        <taxon>Streptomycetaceae</taxon>
        <taxon>Kitasatospora</taxon>
    </lineage>
</organism>
<gene>
    <name evidence="2" type="ORF">GCM10010430_75060</name>
</gene>
<reference evidence="2 3" key="1">
    <citation type="journal article" date="2019" name="Int. J. Syst. Evol. Microbiol.">
        <title>The Global Catalogue of Microorganisms (GCM) 10K type strain sequencing project: providing services to taxonomists for standard genome sequencing and annotation.</title>
        <authorList>
            <consortium name="The Broad Institute Genomics Platform"/>
            <consortium name="The Broad Institute Genome Sequencing Center for Infectious Disease"/>
            <person name="Wu L."/>
            <person name="Ma J."/>
        </authorList>
    </citation>
    <scope>NUCLEOTIDE SEQUENCE [LARGE SCALE GENOMIC DNA]</scope>
    <source>
        <strain evidence="2 3">JCM 7356</strain>
    </source>
</reference>
<feature type="region of interest" description="Disordered" evidence="1">
    <location>
        <begin position="70"/>
        <end position="118"/>
    </location>
</feature>
<keyword evidence="3" id="KW-1185">Reference proteome</keyword>
<dbReference type="Proteomes" id="UP001500305">
    <property type="component" value="Unassembled WGS sequence"/>
</dbReference>
<dbReference type="EMBL" id="BAAATR010000060">
    <property type="protein sequence ID" value="GAA2278077.1"/>
    <property type="molecule type" value="Genomic_DNA"/>
</dbReference>
<comment type="caution">
    <text evidence="2">The sequence shown here is derived from an EMBL/GenBank/DDBJ whole genome shotgun (WGS) entry which is preliminary data.</text>
</comment>
<name>A0ABN3EZ55_9ACTN</name>